<evidence type="ECO:0000313" key="1">
    <source>
        <dbReference type="EMBL" id="TDN45332.1"/>
    </source>
</evidence>
<organism evidence="1 2">
    <name type="scientific">Curtobacterium flaccumfaciens</name>
    <dbReference type="NCBI Taxonomy" id="2035"/>
    <lineage>
        <taxon>Bacteria</taxon>
        <taxon>Bacillati</taxon>
        <taxon>Actinomycetota</taxon>
        <taxon>Actinomycetes</taxon>
        <taxon>Micrococcales</taxon>
        <taxon>Microbacteriaceae</taxon>
        <taxon>Curtobacterium</taxon>
    </lineage>
</organism>
<accession>A0A4V3BL54</accession>
<proteinExistence type="predicted"/>
<dbReference type="RefSeq" id="WP_133519142.1">
    <property type="nucleotide sequence ID" value="NZ_SNVW01000003.1"/>
</dbReference>
<protein>
    <submittedName>
        <fullName evidence="1">Uncharacterized protein</fullName>
    </submittedName>
</protein>
<sequence length="122" mass="13829">MHTAASHRPAAEVEQALFALNDGTHPFEVVRNGQRIEAVWRHGARGPGVVFGSVEWRYRVTLLGESGQYKDSVFAKNFDDDNTYFDFRSTDVSHPVKAVLAEHGWTHRPNAFSRFFRGLLGR</sequence>
<dbReference type="EMBL" id="SNVW01000003">
    <property type="protein sequence ID" value="TDN45332.1"/>
    <property type="molecule type" value="Genomic_DNA"/>
</dbReference>
<reference evidence="1 2" key="1">
    <citation type="submission" date="2019-03" db="EMBL/GenBank/DDBJ databases">
        <title>Genomic analyses of the natural microbiome of Caenorhabditis elegans.</title>
        <authorList>
            <person name="Samuel B."/>
        </authorList>
    </citation>
    <scope>NUCLEOTIDE SEQUENCE [LARGE SCALE GENOMIC DNA]</scope>
    <source>
        <strain evidence="1 2">JUb65</strain>
    </source>
</reference>
<dbReference type="AlphaFoldDB" id="A0A4V3BL54"/>
<comment type="caution">
    <text evidence="1">The sequence shown here is derived from an EMBL/GenBank/DDBJ whole genome shotgun (WGS) entry which is preliminary data.</text>
</comment>
<dbReference type="Proteomes" id="UP000295764">
    <property type="component" value="Unassembled WGS sequence"/>
</dbReference>
<evidence type="ECO:0000313" key="2">
    <source>
        <dbReference type="Proteomes" id="UP000295764"/>
    </source>
</evidence>
<dbReference type="OrthoDB" id="5023678at2"/>
<name>A0A4V3BL54_9MICO</name>
<gene>
    <name evidence="1" type="ORF">EDF64_103256</name>
</gene>